<name>A0AAW8CEL1_9PAST</name>
<protein>
    <submittedName>
        <fullName evidence="1">RhuM family protein</fullName>
    </submittedName>
</protein>
<dbReference type="InterPro" id="IPR011204">
    <property type="entry name" value="Virulence_RhuM-like"/>
</dbReference>
<dbReference type="EMBL" id="JASAXT010000003">
    <property type="protein sequence ID" value="MDP8147891.1"/>
    <property type="molecule type" value="Genomic_DNA"/>
</dbReference>
<dbReference type="GeneID" id="300270670"/>
<organism evidence="1 2">
    <name type="scientific">Phocoenobacter atlanticus subsp. atlanticus</name>
    <dbReference type="NCBI Taxonomy" id="3061285"/>
    <lineage>
        <taxon>Bacteria</taxon>
        <taxon>Pseudomonadati</taxon>
        <taxon>Pseudomonadota</taxon>
        <taxon>Gammaproteobacteria</taxon>
        <taxon>Pasteurellales</taxon>
        <taxon>Pasteurellaceae</taxon>
        <taxon>Phocoenobacter</taxon>
        <taxon>Phocoenobacter atlanticus</taxon>
    </lineage>
</organism>
<accession>A0AAW8CEL1</accession>
<sequence length="46" mass="5300">MSGRAHKFPYAIHGQTVADLIYKKADTNKEFMGLQTWKNADLQIFD</sequence>
<keyword evidence="2" id="KW-1185">Reference proteome</keyword>
<dbReference type="RefSeq" id="WP_306346716.1">
    <property type="nucleotide sequence ID" value="NZ_JASAVU010000004.1"/>
</dbReference>
<dbReference type="Pfam" id="PF13310">
    <property type="entry name" value="Virulence_RhuM"/>
    <property type="match status" value="1"/>
</dbReference>
<evidence type="ECO:0000313" key="1">
    <source>
        <dbReference type="EMBL" id="MDP8147891.1"/>
    </source>
</evidence>
<comment type="caution">
    <text evidence="1">The sequence shown here is derived from an EMBL/GenBank/DDBJ whole genome shotgun (WGS) entry which is preliminary data.</text>
</comment>
<dbReference type="AlphaFoldDB" id="A0AAW8CEL1"/>
<proteinExistence type="predicted"/>
<gene>
    <name evidence="1" type="primary">rhuM</name>
    <name evidence="1" type="ORF">QJU57_02210</name>
</gene>
<reference evidence="1 2" key="1">
    <citation type="journal article" date="2023" name="Front. Microbiol.">
        <title>Phylogeography and host specificity of Pasteurellaceae pathogenic to sea-farmed fish in the north-east Atlantic.</title>
        <authorList>
            <person name="Gulla S."/>
            <person name="Colquhoun D.J."/>
            <person name="Olsen A.B."/>
            <person name="Spilsberg B."/>
            <person name="Lagesen K."/>
            <person name="Aakesson C.P."/>
            <person name="Strom S."/>
            <person name="Manji F."/>
            <person name="Birkbeck T.H."/>
            <person name="Nilsen H.K."/>
        </authorList>
    </citation>
    <scope>NUCLEOTIDE SEQUENCE [LARGE SCALE GENOMIC DNA]</scope>
    <source>
        <strain evidence="1 2">NVIB3131</strain>
    </source>
</reference>
<dbReference type="Proteomes" id="UP001226020">
    <property type="component" value="Unassembled WGS sequence"/>
</dbReference>
<evidence type="ECO:0000313" key="2">
    <source>
        <dbReference type="Proteomes" id="UP001226020"/>
    </source>
</evidence>